<feature type="non-terminal residue" evidence="1">
    <location>
        <position position="121"/>
    </location>
</feature>
<sequence length="121" mass="14290">MRLQKLASERSPFKRADYVRRIGQHPPASLYFLDEVSKDERTYGRLWGRARLGQRAERRQPFIRGRRYSMVAGLMLDKGITASRVVEGSFTRELFMKFLEDDVVRPRTYHMQYISLLCTIS</sequence>
<reference evidence="1 2" key="1">
    <citation type="journal article" date="2019" name="Nat. Ecol. Evol.">
        <title>Megaphylogeny resolves global patterns of mushroom evolution.</title>
        <authorList>
            <person name="Varga T."/>
            <person name="Krizsan K."/>
            <person name="Foldi C."/>
            <person name="Dima B."/>
            <person name="Sanchez-Garcia M."/>
            <person name="Sanchez-Ramirez S."/>
            <person name="Szollosi G.J."/>
            <person name="Szarkandi J.G."/>
            <person name="Papp V."/>
            <person name="Albert L."/>
            <person name="Andreopoulos W."/>
            <person name="Angelini C."/>
            <person name="Antonin V."/>
            <person name="Barry K.W."/>
            <person name="Bougher N.L."/>
            <person name="Buchanan P."/>
            <person name="Buyck B."/>
            <person name="Bense V."/>
            <person name="Catcheside P."/>
            <person name="Chovatia M."/>
            <person name="Cooper J."/>
            <person name="Damon W."/>
            <person name="Desjardin D."/>
            <person name="Finy P."/>
            <person name="Geml J."/>
            <person name="Haridas S."/>
            <person name="Hughes K."/>
            <person name="Justo A."/>
            <person name="Karasinski D."/>
            <person name="Kautmanova I."/>
            <person name="Kiss B."/>
            <person name="Kocsube S."/>
            <person name="Kotiranta H."/>
            <person name="LaButti K.M."/>
            <person name="Lechner B.E."/>
            <person name="Liimatainen K."/>
            <person name="Lipzen A."/>
            <person name="Lukacs Z."/>
            <person name="Mihaltcheva S."/>
            <person name="Morgado L.N."/>
            <person name="Niskanen T."/>
            <person name="Noordeloos M.E."/>
            <person name="Ohm R.A."/>
            <person name="Ortiz-Santana B."/>
            <person name="Ovrebo C."/>
            <person name="Racz N."/>
            <person name="Riley R."/>
            <person name="Savchenko A."/>
            <person name="Shiryaev A."/>
            <person name="Soop K."/>
            <person name="Spirin V."/>
            <person name="Szebenyi C."/>
            <person name="Tomsovsky M."/>
            <person name="Tulloss R.E."/>
            <person name="Uehling J."/>
            <person name="Grigoriev I.V."/>
            <person name="Vagvolgyi C."/>
            <person name="Papp T."/>
            <person name="Martin F.M."/>
            <person name="Miettinen O."/>
            <person name="Hibbett D.S."/>
            <person name="Nagy L.G."/>
        </authorList>
    </citation>
    <scope>NUCLEOTIDE SEQUENCE [LARGE SCALE GENOMIC DNA]</scope>
    <source>
        <strain evidence="1 2">HHB13444</strain>
    </source>
</reference>
<dbReference type="AlphaFoldDB" id="A0A5C3P767"/>
<evidence type="ECO:0008006" key="3">
    <source>
        <dbReference type="Google" id="ProtNLM"/>
    </source>
</evidence>
<dbReference type="EMBL" id="ML211581">
    <property type="protein sequence ID" value="TFK81613.1"/>
    <property type="molecule type" value="Genomic_DNA"/>
</dbReference>
<dbReference type="STRING" id="1314778.A0A5C3P767"/>
<evidence type="ECO:0000313" key="2">
    <source>
        <dbReference type="Proteomes" id="UP000308197"/>
    </source>
</evidence>
<gene>
    <name evidence="1" type="ORF">K466DRAFT_531579</name>
</gene>
<accession>A0A5C3P767</accession>
<organism evidence="1 2">
    <name type="scientific">Polyporus arcularius HHB13444</name>
    <dbReference type="NCBI Taxonomy" id="1314778"/>
    <lineage>
        <taxon>Eukaryota</taxon>
        <taxon>Fungi</taxon>
        <taxon>Dikarya</taxon>
        <taxon>Basidiomycota</taxon>
        <taxon>Agaricomycotina</taxon>
        <taxon>Agaricomycetes</taxon>
        <taxon>Polyporales</taxon>
        <taxon>Polyporaceae</taxon>
        <taxon>Polyporus</taxon>
    </lineage>
</organism>
<dbReference type="InParanoid" id="A0A5C3P767"/>
<dbReference type="Proteomes" id="UP000308197">
    <property type="component" value="Unassembled WGS sequence"/>
</dbReference>
<protein>
    <recommendedName>
        <fullName evidence="3">Tc1-like transposase DDE domain-containing protein</fullName>
    </recommendedName>
</protein>
<name>A0A5C3P767_9APHY</name>
<proteinExistence type="predicted"/>
<evidence type="ECO:0000313" key="1">
    <source>
        <dbReference type="EMBL" id="TFK81613.1"/>
    </source>
</evidence>
<keyword evidence="2" id="KW-1185">Reference proteome</keyword>